<evidence type="ECO:0000259" key="6">
    <source>
        <dbReference type="PROSITE" id="PS50106"/>
    </source>
</evidence>
<sequence>MRQKFKQMAVVLVLVMALIATTIPFAYGQEYSEDLLEYLRKQIVKKYVDPITQEELVGDTPQEIFENLDVHSVFYTEEEFSDFLGGIQGEFAGIGVYIEEKDGKILVIEPIEGSPAHEAGIRSGDEIYTVDGKVIRDMVLDEAANLIKGEAGTEVKLGIKRKGSAKTLYFNITRVIFENNPISVEVIDGVGYISISMFNEKAHVNFTNAIGELLYEEGVKQLIVDLRNNPGGSLSEVVNISNLLVPRGPVLHIEYNNHKVTYTSFLKKPLFEDLVILVNEGSASASEILAGAVKDTQAGVLIGTKTYGKGSVQRIYPLMDGTGYKLTEARYLSPNYNVIDGIGVTPDYVIERYPEHINLEELLPIEFTSTISLNTTGDNVVALQQRLMGLGYEIEDNEGEYKEGTQRAVMDFAEDYNLEASEATPELIQELEYYFWLEVASPENDQQLNYALDYLKEKSAEKDEVVGEYCK</sequence>
<evidence type="ECO:0000313" key="7">
    <source>
        <dbReference type="EMBL" id="KAB3531867.1"/>
    </source>
</evidence>
<evidence type="ECO:0000256" key="2">
    <source>
        <dbReference type="ARBA" id="ARBA00022670"/>
    </source>
</evidence>
<dbReference type="PROSITE" id="PS50106">
    <property type="entry name" value="PDZ"/>
    <property type="match status" value="1"/>
</dbReference>
<keyword evidence="3 5" id="KW-0378">Hydrolase</keyword>
<proteinExistence type="inferred from homology"/>
<dbReference type="Proteomes" id="UP000465601">
    <property type="component" value="Unassembled WGS sequence"/>
</dbReference>
<dbReference type="FunFam" id="2.30.42.10:FF:000063">
    <property type="entry name" value="Peptidase, S41 family"/>
    <property type="match status" value="1"/>
</dbReference>
<dbReference type="CDD" id="cd06782">
    <property type="entry name" value="cpPDZ_CPP-like"/>
    <property type="match status" value="1"/>
</dbReference>
<dbReference type="AlphaFoldDB" id="A0A833M858"/>
<evidence type="ECO:0000256" key="1">
    <source>
        <dbReference type="ARBA" id="ARBA00009179"/>
    </source>
</evidence>
<dbReference type="GO" id="GO:0006508">
    <property type="term" value="P:proteolysis"/>
    <property type="evidence" value="ECO:0007669"/>
    <property type="project" value="UniProtKB-KW"/>
</dbReference>
<dbReference type="CDD" id="cd07560">
    <property type="entry name" value="Peptidase_S41_CPP"/>
    <property type="match status" value="1"/>
</dbReference>
<evidence type="ECO:0000256" key="4">
    <source>
        <dbReference type="ARBA" id="ARBA00022825"/>
    </source>
</evidence>
<dbReference type="InterPro" id="IPR002477">
    <property type="entry name" value="Peptidoglycan-bd-like"/>
</dbReference>
<dbReference type="InterPro" id="IPR029045">
    <property type="entry name" value="ClpP/crotonase-like_dom_sf"/>
</dbReference>
<gene>
    <name evidence="7" type="ORF">F8153_03880</name>
</gene>
<dbReference type="Gene3D" id="3.30.750.44">
    <property type="match status" value="1"/>
</dbReference>
<feature type="domain" description="PDZ" evidence="6">
    <location>
        <begin position="88"/>
        <end position="148"/>
    </location>
</feature>
<dbReference type="InterPro" id="IPR041489">
    <property type="entry name" value="PDZ_6"/>
</dbReference>
<dbReference type="SMART" id="SM00245">
    <property type="entry name" value="TSPc"/>
    <property type="match status" value="1"/>
</dbReference>
<dbReference type="GO" id="GO:0008236">
    <property type="term" value="F:serine-type peptidase activity"/>
    <property type="evidence" value="ECO:0007669"/>
    <property type="project" value="UniProtKB-KW"/>
</dbReference>
<dbReference type="NCBIfam" id="TIGR00225">
    <property type="entry name" value="prc"/>
    <property type="match status" value="1"/>
</dbReference>
<evidence type="ECO:0000256" key="5">
    <source>
        <dbReference type="RuleBase" id="RU004404"/>
    </source>
</evidence>
<accession>A0A833M858</accession>
<name>A0A833M858_9FIRM</name>
<dbReference type="PANTHER" id="PTHR32060:SF30">
    <property type="entry name" value="CARBOXY-TERMINAL PROCESSING PROTEASE CTPA"/>
    <property type="match status" value="1"/>
</dbReference>
<evidence type="ECO:0000256" key="3">
    <source>
        <dbReference type="ARBA" id="ARBA00022801"/>
    </source>
</evidence>
<dbReference type="Pfam" id="PF01471">
    <property type="entry name" value="PG_binding_1"/>
    <property type="match status" value="1"/>
</dbReference>
<dbReference type="SUPFAM" id="SSF50156">
    <property type="entry name" value="PDZ domain-like"/>
    <property type="match status" value="1"/>
</dbReference>
<keyword evidence="8" id="KW-1185">Reference proteome</keyword>
<dbReference type="InterPro" id="IPR036366">
    <property type="entry name" value="PGBDSf"/>
</dbReference>
<reference evidence="7 8" key="1">
    <citation type="submission" date="2019-10" db="EMBL/GenBank/DDBJ databases">
        <title>Alkaliphilus serpentinus sp. nov. and Alkaliphilus pronyensis sp. nov., two novel anaerobic alkaliphilic species isolated from the serpentinized-hosted hydrothermal field of the Prony Bay (New Caledonia).</title>
        <authorList>
            <person name="Postec A."/>
        </authorList>
    </citation>
    <scope>NUCLEOTIDE SEQUENCE [LARGE SCALE GENOMIC DNA]</scope>
    <source>
        <strain evidence="7 8">LacT</strain>
    </source>
</reference>
<keyword evidence="2 5" id="KW-0645">Protease</keyword>
<dbReference type="InterPro" id="IPR001478">
    <property type="entry name" value="PDZ"/>
</dbReference>
<dbReference type="GO" id="GO:0007165">
    <property type="term" value="P:signal transduction"/>
    <property type="evidence" value="ECO:0007669"/>
    <property type="project" value="TreeGrafter"/>
</dbReference>
<dbReference type="SUPFAM" id="SSF52096">
    <property type="entry name" value="ClpP/crotonase"/>
    <property type="match status" value="1"/>
</dbReference>
<dbReference type="Gene3D" id="2.30.42.10">
    <property type="match status" value="1"/>
</dbReference>
<organism evidence="7 8">
    <name type="scientific">Alkaliphilus serpentinus</name>
    <dbReference type="NCBI Taxonomy" id="1482731"/>
    <lineage>
        <taxon>Bacteria</taxon>
        <taxon>Bacillati</taxon>
        <taxon>Bacillota</taxon>
        <taxon>Clostridia</taxon>
        <taxon>Peptostreptococcales</taxon>
        <taxon>Natronincolaceae</taxon>
        <taxon>Alkaliphilus</taxon>
    </lineage>
</organism>
<dbReference type="GO" id="GO:0030288">
    <property type="term" value="C:outer membrane-bounded periplasmic space"/>
    <property type="evidence" value="ECO:0007669"/>
    <property type="project" value="TreeGrafter"/>
</dbReference>
<comment type="similarity">
    <text evidence="1 5">Belongs to the peptidase S41A family.</text>
</comment>
<dbReference type="EMBL" id="WBZB01000012">
    <property type="protein sequence ID" value="KAB3531867.1"/>
    <property type="molecule type" value="Genomic_DNA"/>
</dbReference>
<dbReference type="SUPFAM" id="SSF47090">
    <property type="entry name" value="PGBD-like"/>
    <property type="match status" value="1"/>
</dbReference>
<dbReference type="Pfam" id="PF17820">
    <property type="entry name" value="PDZ_6"/>
    <property type="match status" value="1"/>
</dbReference>
<dbReference type="SMART" id="SM00228">
    <property type="entry name" value="PDZ"/>
    <property type="match status" value="1"/>
</dbReference>
<comment type="caution">
    <text evidence="7">The sequence shown here is derived from an EMBL/GenBank/DDBJ whole genome shotgun (WGS) entry which is preliminary data.</text>
</comment>
<protein>
    <submittedName>
        <fullName evidence="7">S41 family peptidase</fullName>
    </submittedName>
</protein>
<dbReference type="RefSeq" id="WP_151865047.1">
    <property type="nucleotide sequence ID" value="NZ_WBZB01000012.1"/>
</dbReference>
<dbReference type="InterPro" id="IPR036034">
    <property type="entry name" value="PDZ_sf"/>
</dbReference>
<dbReference type="InterPro" id="IPR005151">
    <property type="entry name" value="Tail-specific_protease"/>
</dbReference>
<dbReference type="GO" id="GO:0004175">
    <property type="term" value="F:endopeptidase activity"/>
    <property type="evidence" value="ECO:0007669"/>
    <property type="project" value="TreeGrafter"/>
</dbReference>
<dbReference type="InterPro" id="IPR004447">
    <property type="entry name" value="Peptidase_S41A"/>
</dbReference>
<keyword evidence="4 5" id="KW-0720">Serine protease</keyword>
<dbReference type="Gene3D" id="1.10.101.10">
    <property type="entry name" value="PGBD-like superfamily/PGBD"/>
    <property type="match status" value="1"/>
</dbReference>
<dbReference type="PANTHER" id="PTHR32060">
    <property type="entry name" value="TAIL-SPECIFIC PROTEASE"/>
    <property type="match status" value="1"/>
</dbReference>
<dbReference type="OrthoDB" id="9812068at2"/>
<evidence type="ECO:0000313" key="8">
    <source>
        <dbReference type="Proteomes" id="UP000465601"/>
    </source>
</evidence>
<dbReference type="Gene3D" id="3.90.226.10">
    <property type="entry name" value="2-enoyl-CoA Hydratase, Chain A, domain 1"/>
    <property type="match status" value="1"/>
</dbReference>
<dbReference type="Pfam" id="PF03572">
    <property type="entry name" value="Peptidase_S41"/>
    <property type="match status" value="1"/>
</dbReference>
<dbReference type="InterPro" id="IPR036365">
    <property type="entry name" value="PGBD-like_sf"/>
</dbReference>